<gene>
    <name evidence="2" type="ORF">E5225_06775</name>
</gene>
<feature type="transmembrane region" description="Helical" evidence="1">
    <location>
        <begin position="317"/>
        <end position="338"/>
    </location>
</feature>
<dbReference type="Proteomes" id="UP000296469">
    <property type="component" value="Chromosome"/>
</dbReference>
<keyword evidence="3" id="KW-1185">Reference proteome</keyword>
<evidence type="ECO:0000313" key="2">
    <source>
        <dbReference type="EMBL" id="QCB93296.1"/>
    </source>
</evidence>
<protein>
    <recommendedName>
        <fullName evidence="4">Phage tail tape measure protein</fullName>
    </recommendedName>
</protein>
<keyword evidence="1" id="KW-1133">Transmembrane helix</keyword>
<keyword evidence="1" id="KW-0472">Membrane</keyword>
<sequence length="533" mass="54395">MAGSEVGSAYLSIIPSTKGFAATLGKGIDGTFVDAGRRGGETMGDEAGKSGKRSFVAAGAALAGAMAASFAVAGAAQITQAVGSFLADAIGSASGLEQSIGGVDAVFKESADTIHEWAKGAADGVGLAQAEYNELATVIGAQLKNMGVPLGEVAVKTNDLVELGADLAAQFGGSTSEAVSALSSLLRGERDPIERYGVSINDASIQAKKAEMGLSDLTGEADRNANMQATLALLTQQTADAQGAFARESGTLAGAQQRLTAELENMKTEIGTALMPVVTDLLGVFRDQGIPILQQLADWFTANKDAVYNTGIAIADASLGILGAFLAMAEGGASLNVFMYGMLRGLSNGFFNFALGVVLAADTAFGWIPGVGDKLDGLAVDLKSTQTTADVALGLLEDDARDTRDAFSAGRDAVTSLREAVQNLDGKRATVFLDAKGNATKILSDGSYQTSTGAVFRAAGGPVAAGRPYIVGEREPELFVPTQAGRIYNQRQLAALPTAPSGGGTTQTFNIYGADDPGAASLSVARRQLLLGV</sequence>
<keyword evidence="1" id="KW-0812">Transmembrane</keyword>
<evidence type="ECO:0000256" key="1">
    <source>
        <dbReference type="SAM" id="Phobius"/>
    </source>
</evidence>
<evidence type="ECO:0000313" key="3">
    <source>
        <dbReference type="Proteomes" id="UP000296469"/>
    </source>
</evidence>
<proteinExistence type="predicted"/>
<reference evidence="2 3" key="1">
    <citation type="submission" date="2019-04" db="EMBL/GenBank/DDBJ databases">
        <title>Isolation and identification of Cellulomonas shaoxiangyii sp. Nov. isolated from feces of the Tibetan antelopes (Pantholops hodgsonii) in the Qinghai-Tibet plateau of China.</title>
        <authorList>
            <person name="Tian Z."/>
        </authorList>
    </citation>
    <scope>NUCLEOTIDE SEQUENCE [LARGE SCALE GENOMIC DNA]</scope>
    <source>
        <strain evidence="2 3">Z28</strain>
    </source>
</reference>
<evidence type="ECO:0008006" key="4">
    <source>
        <dbReference type="Google" id="ProtNLM"/>
    </source>
</evidence>
<accession>A0A4P7SJL2</accession>
<dbReference type="AlphaFoldDB" id="A0A4P7SJL2"/>
<dbReference type="EMBL" id="CP039291">
    <property type="protein sequence ID" value="QCB93296.1"/>
    <property type="molecule type" value="Genomic_DNA"/>
</dbReference>
<organism evidence="2 3">
    <name type="scientific">Cellulomonas shaoxiangyii</name>
    <dbReference type="NCBI Taxonomy" id="2566013"/>
    <lineage>
        <taxon>Bacteria</taxon>
        <taxon>Bacillati</taxon>
        <taxon>Actinomycetota</taxon>
        <taxon>Actinomycetes</taxon>
        <taxon>Micrococcales</taxon>
        <taxon>Cellulomonadaceae</taxon>
        <taxon>Cellulomonas</taxon>
    </lineage>
</organism>
<name>A0A4P7SJL2_9CELL</name>
<dbReference type="RefSeq" id="WP_135974240.1">
    <property type="nucleotide sequence ID" value="NZ_CP039291.1"/>
</dbReference>
<dbReference type="KEGG" id="celz:E5225_06775"/>
<dbReference type="OrthoDB" id="177147at2"/>
<feature type="transmembrane region" description="Helical" evidence="1">
    <location>
        <begin position="350"/>
        <end position="368"/>
    </location>
</feature>